<sequence length="275" mass="30191">MTTMAFEFDPTQRYDMPVVFGPSLLPDVTVMEDLRNISVPFLTERAAIEPFLPRFFEVEGDPVVTVSSSHNGGVDWLGGRQYNVVRVQVNVRHRSSSGGHDPDHDVVGPYSLVIWESDPRPVIAGRELQGYAKIVGEIPDHERSDGRAAFECSEYGTRLVRGEVDGLSPLDESVLASLSGEREQVALGWKYIPNPEGGADADYPTKLLSTVAVSEAWTGQGTISFDAPTWQQAPSSAHIIEALRALPVLEYRTATVVHSRVTLPRNAVIRLEPPT</sequence>
<dbReference type="AlphaFoldDB" id="A0A6C7E150"/>
<dbReference type="InterPro" id="IPR023375">
    <property type="entry name" value="ADC_dom_sf"/>
</dbReference>
<dbReference type="Proteomes" id="UP000011863">
    <property type="component" value="Chromosome"/>
</dbReference>
<name>A0A6C7E150_ILUCY</name>
<organism evidence="1 2">
    <name type="scientific">Ilumatobacter coccineus (strain NBRC 103263 / KCTC 29153 / YM16-304)</name>
    <dbReference type="NCBI Taxonomy" id="1313172"/>
    <lineage>
        <taxon>Bacteria</taxon>
        <taxon>Bacillati</taxon>
        <taxon>Actinomycetota</taxon>
        <taxon>Acidimicrobiia</taxon>
        <taxon>Acidimicrobiales</taxon>
        <taxon>Ilumatobacteraceae</taxon>
        <taxon>Ilumatobacter</taxon>
    </lineage>
</organism>
<evidence type="ECO:0000313" key="2">
    <source>
        <dbReference type="Proteomes" id="UP000011863"/>
    </source>
</evidence>
<dbReference type="Gene3D" id="2.40.400.10">
    <property type="entry name" value="Acetoacetate decarboxylase-like"/>
    <property type="match status" value="1"/>
</dbReference>
<reference evidence="1 2" key="1">
    <citation type="journal article" date="2013" name="Int. J. Syst. Evol. Microbiol.">
        <title>Ilumatobacter nonamiense sp. nov. and Ilumatobacter coccineum sp. nov., isolated from seashore sand.</title>
        <authorList>
            <person name="Matsumoto A."/>
            <person name="Kasai H."/>
            <person name="Matsuo Y."/>
            <person name="Shizuri Y."/>
            <person name="Ichikawa N."/>
            <person name="Fujita N."/>
            <person name="Omura S."/>
            <person name="Takahashi Y."/>
        </authorList>
    </citation>
    <scope>NUCLEOTIDE SEQUENCE [LARGE SCALE GENOMIC DNA]</scope>
    <source>
        <strain evidence="2">NBRC 103263 / KCTC 29153 / YM16-304</strain>
    </source>
</reference>
<protein>
    <recommendedName>
        <fullName evidence="3">Acetoacetate decarboxylase</fullName>
    </recommendedName>
</protein>
<dbReference type="SUPFAM" id="SSF160104">
    <property type="entry name" value="Acetoacetate decarboxylase-like"/>
    <property type="match status" value="1"/>
</dbReference>
<dbReference type="EMBL" id="AP012057">
    <property type="protein sequence ID" value="BAN00651.1"/>
    <property type="molecule type" value="Genomic_DNA"/>
</dbReference>
<dbReference type="Pfam" id="PF06314">
    <property type="entry name" value="ADC"/>
    <property type="match status" value="1"/>
</dbReference>
<dbReference type="InterPro" id="IPR010451">
    <property type="entry name" value="Acetoacetate_decarboxylase"/>
</dbReference>
<proteinExistence type="predicted"/>
<dbReference type="GO" id="GO:0016829">
    <property type="term" value="F:lyase activity"/>
    <property type="evidence" value="ECO:0007669"/>
    <property type="project" value="InterPro"/>
</dbReference>
<dbReference type="OrthoDB" id="583154at2"/>
<accession>A0A6C7E150</accession>
<evidence type="ECO:0000313" key="1">
    <source>
        <dbReference type="EMBL" id="BAN00651.1"/>
    </source>
</evidence>
<keyword evidence="2" id="KW-1185">Reference proteome</keyword>
<evidence type="ECO:0008006" key="3">
    <source>
        <dbReference type="Google" id="ProtNLM"/>
    </source>
</evidence>
<gene>
    <name evidence="1" type="ORF">YM304_03370</name>
</gene>
<dbReference type="KEGG" id="aym:YM304_03370"/>